<protein>
    <submittedName>
        <fullName evidence="3">Peptidase S15</fullName>
    </submittedName>
</protein>
<dbReference type="InterPro" id="IPR013736">
    <property type="entry name" value="Xaa-Pro_dipept_C"/>
</dbReference>
<reference evidence="3 4" key="1">
    <citation type="submission" date="2017-08" db="EMBL/GenBank/DDBJ databases">
        <title>Halovibrio sewagensis sp. nov., isolated from wastewater of high salinity.</title>
        <authorList>
            <person name="Dong X."/>
            <person name="Zhang G."/>
        </authorList>
    </citation>
    <scope>NUCLEOTIDE SEQUENCE [LARGE SCALE GENOMIC DNA]</scope>
    <source>
        <strain evidence="3 4">YL5-2</strain>
    </source>
</reference>
<dbReference type="Pfam" id="PF02129">
    <property type="entry name" value="Peptidase_S15"/>
    <property type="match status" value="1"/>
</dbReference>
<dbReference type="RefSeq" id="WP_095617643.1">
    <property type="nucleotide sequence ID" value="NZ_NSKD01000004.1"/>
</dbReference>
<accession>A0A2A2F649</accession>
<dbReference type="InterPro" id="IPR005674">
    <property type="entry name" value="CocE/Ser_esterase"/>
</dbReference>
<evidence type="ECO:0000256" key="1">
    <source>
        <dbReference type="ARBA" id="ARBA00022801"/>
    </source>
</evidence>
<dbReference type="InterPro" id="IPR008979">
    <property type="entry name" value="Galactose-bd-like_sf"/>
</dbReference>
<dbReference type="Proteomes" id="UP000218896">
    <property type="component" value="Unassembled WGS sequence"/>
</dbReference>
<name>A0A2A2F649_9GAMM</name>
<organism evidence="3 4">
    <name type="scientific">Halovibrio salipaludis</name>
    <dbReference type="NCBI Taxonomy" id="2032626"/>
    <lineage>
        <taxon>Bacteria</taxon>
        <taxon>Pseudomonadati</taxon>
        <taxon>Pseudomonadota</taxon>
        <taxon>Gammaproteobacteria</taxon>
        <taxon>Oceanospirillales</taxon>
        <taxon>Halomonadaceae</taxon>
        <taxon>Halovibrio</taxon>
    </lineage>
</organism>
<dbReference type="SUPFAM" id="SSF53474">
    <property type="entry name" value="alpha/beta-Hydrolases"/>
    <property type="match status" value="1"/>
</dbReference>
<dbReference type="OrthoDB" id="9806163at2"/>
<dbReference type="AlphaFoldDB" id="A0A2A2F649"/>
<sequence>MKEVTRFPSKVKHIENLWIPLPDGTRLAARAWIPKGADRDPVPAILEYIPYRKREFTRLRDDVMHHWMAGQGYACIRVDIRGSGESEGLLTDEYLPSELDDGEAIIHWLARQSWCDGSVGMIGISWGGFNGLQLAARQPEPLKAIITACSTDDRYTDDVHYMGGCLLADNLSWASAMYSHTSLPPDPALVGDRWRKDWHRRMEGSGFWLEQWLSHQHRDDYWRHGSVNEHYDSVNIPVMAVSGWADGYSNAVFRLLSNLRGPRMGLIGPWGHKYPHQGQPGPAIDFLNEARRWWDRWLKGIESGIDAEPMLRAWMQDTAPPDTNLRIRRGRWVGEPSWPSPSIRTQSYPLRRGLVAAPGESRGEEALPIQSPLSVGLFAGRWCSFTATPDLPHDQREEDGGSLVFESEDLSSPVEILGAPVVTLRLSSDRPTAMVAVRLSDVAPNQEATRISYGLLNLTHRESHGEPAPLEPGEFYTVRVQLNDVAQHFPAGHRLRVSVSTSYWPVAWPAPEQARLEVDFSGSRLELPVRESNAWDDLESLGEPQGAKPSDTELIRPRDYGWNVNRDLAADRSTLEVKKDEGAVYIPDADVSMGIRTVERYSHVGNDYDSVTGETENYRALSREGWSVAVQTRTTLTSDSGNFYLHAEMDGYEGGRRVHSHNIDRTIPRNLL</sequence>
<dbReference type="Gene3D" id="3.40.50.1820">
    <property type="entry name" value="alpha/beta hydrolase"/>
    <property type="match status" value="1"/>
</dbReference>
<comment type="caution">
    <text evidence="3">The sequence shown here is derived from an EMBL/GenBank/DDBJ whole genome shotgun (WGS) entry which is preliminary data.</text>
</comment>
<proteinExistence type="predicted"/>
<dbReference type="SUPFAM" id="SSF49785">
    <property type="entry name" value="Galactose-binding domain-like"/>
    <property type="match status" value="1"/>
</dbReference>
<dbReference type="SMART" id="SM00939">
    <property type="entry name" value="PepX_C"/>
    <property type="match status" value="1"/>
</dbReference>
<dbReference type="PANTHER" id="PTHR43056">
    <property type="entry name" value="PEPTIDASE S9 PROLYL OLIGOPEPTIDASE"/>
    <property type="match status" value="1"/>
</dbReference>
<dbReference type="GO" id="GO:0008239">
    <property type="term" value="F:dipeptidyl-peptidase activity"/>
    <property type="evidence" value="ECO:0007669"/>
    <property type="project" value="InterPro"/>
</dbReference>
<dbReference type="InterPro" id="IPR000383">
    <property type="entry name" value="Xaa-Pro-like_dom"/>
</dbReference>
<dbReference type="NCBIfam" id="TIGR00976">
    <property type="entry name" value="CocE_NonD"/>
    <property type="match status" value="1"/>
</dbReference>
<dbReference type="Gene3D" id="1.10.3020.10">
    <property type="entry name" value="alpha-amino acid ester hydrolase ( Helical cap domain)"/>
    <property type="match status" value="1"/>
</dbReference>
<evidence type="ECO:0000259" key="2">
    <source>
        <dbReference type="SMART" id="SM00939"/>
    </source>
</evidence>
<keyword evidence="4" id="KW-1185">Reference proteome</keyword>
<gene>
    <name evidence="3" type="ORF">CK501_10220</name>
</gene>
<dbReference type="Pfam" id="PF08530">
    <property type="entry name" value="PepX_C"/>
    <property type="match status" value="1"/>
</dbReference>
<evidence type="ECO:0000313" key="3">
    <source>
        <dbReference type="EMBL" id="PAU80023.1"/>
    </source>
</evidence>
<dbReference type="Gene3D" id="2.60.120.260">
    <property type="entry name" value="Galactose-binding domain-like"/>
    <property type="match status" value="1"/>
</dbReference>
<dbReference type="InterPro" id="IPR050585">
    <property type="entry name" value="Xaa-Pro_dipeptidyl-ppase/CocE"/>
</dbReference>
<dbReference type="InterPro" id="IPR029058">
    <property type="entry name" value="AB_hydrolase_fold"/>
</dbReference>
<dbReference type="PANTHER" id="PTHR43056:SF10">
    <property type="entry name" value="COCE_NOND FAMILY, PUTATIVE (AFU_ORTHOLOGUE AFUA_7G00600)-RELATED"/>
    <property type="match status" value="1"/>
</dbReference>
<evidence type="ECO:0000313" key="4">
    <source>
        <dbReference type="Proteomes" id="UP000218896"/>
    </source>
</evidence>
<feature type="domain" description="Xaa-Pro dipeptidyl-peptidase C-terminal" evidence="2">
    <location>
        <begin position="291"/>
        <end position="526"/>
    </location>
</feature>
<dbReference type="EMBL" id="NSKD01000004">
    <property type="protein sequence ID" value="PAU80023.1"/>
    <property type="molecule type" value="Genomic_DNA"/>
</dbReference>
<keyword evidence="1" id="KW-0378">Hydrolase</keyword>